<gene>
    <name evidence="8" type="ORF">BatF92_05670</name>
    <name evidence="14" type="ORF">DW780_17220</name>
    <name evidence="9" type="ORF">ERS852511_00924</name>
    <name evidence="12" type="ORF">GAN91_00530</name>
    <name evidence="11" type="ORF">GAN93_02390</name>
    <name evidence="10" type="ORF">GAO51_06660</name>
    <name evidence="16" type="ORF">KQP59_20885</name>
    <name evidence="15" type="ORF">KQP68_23680</name>
    <name evidence="17" type="ORF">KQP74_23330</name>
    <name evidence="13" type="ORF">PO127_21940</name>
</gene>
<accession>C6IKL9</accession>
<dbReference type="EMBL" id="CP083681">
    <property type="protein sequence ID" value="UYU70707.1"/>
    <property type="molecule type" value="Genomic_DNA"/>
</dbReference>
<evidence type="ECO:0000256" key="3">
    <source>
        <dbReference type="ARBA" id="ARBA00022729"/>
    </source>
</evidence>
<dbReference type="Pfam" id="PF07980">
    <property type="entry name" value="SusD_RagB"/>
    <property type="match status" value="1"/>
</dbReference>
<name>A0A0P0FTY1_BACT4</name>
<evidence type="ECO:0000313" key="16">
    <source>
        <dbReference type="EMBL" id="UYU70707.1"/>
    </source>
</evidence>
<dbReference type="KEGG" id="btho:Btheta7330_04135"/>
<comment type="subcellular location">
    <subcellularLocation>
        <location evidence="1">Cell outer membrane</location>
    </subcellularLocation>
</comment>
<dbReference type="GeneID" id="60925264"/>
<dbReference type="EMBL" id="WCSY01000005">
    <property type="protein sequence ID" value="KAB4314499.1"/>
    <property type="molecule type" value="Genomic_DNA"/>
</dbReference>
<evidence type="ECO:0000313" key="9">
    <source>
        <dbReference type="EMBL" id="CUP03541.1"/>
    </source>
</evidence>
<dbReference type="GO" id="GO:0009279">
    <property type="term" value="C:cell outer membrane"/>
    <property type="evidence" value="ECO:0007669"/>
    <property type="project" value="UniProtKB-SubCell"/>
</dbReference>
<evidence type="ECO:0000313" key="14">
    <source>
        <dbReference type="EMBL" id="RHD85857.1"/>
    </source>
</evidence>
<evidence type="ECO:0000256" key="1">
    <source>
        <dbReference type="ARBA" id="ARBA00004442"/>
    </source>
</evidence>
<evidence type="ECO:0000313" key="24">
    <source>
        <dbReference type="Proteomes" id="UP001156218"/>
    </source>
</evidence>
<dbReference type="Proteomes" id="UP000500882">
    <property type="component" value="Chromosome"/>
</dbReference>
<dbReference type="Proteomes" id="UP000284785">
    <property type="component" value="Unassembled WGS sequence"/>
</dbReference>
<dbReference type="InterPro" id="IPR012944">
    <property type="entry name" value="SusD_RagB_dom"/>
</dbReference>
<evidence type="ECO:0000313" key="10">
    <source>
        <dbReference type="EMBL" id="KAB4314499.1"/>
    </source>
</evidence>
<reference evidence="20 21" key="3">
    <citation type="journal article" date="2019" name="Nat. Med.">
        <title>A library of human gut bacterial isolates paired with longitudinal multiomics data enables mechanistic microbiome research.</title>
        <authorList>
            <person name="Poyet M."/>
            <person name="Groussin M."/>
            <person name="Gibbons S.M."/>
            <person name="Avila-Pacheco J."/>
            <person name="Jiang X."/>
            <person name="Kearney S.M."/>
            <person name="Perrotta A.R."/>
            <person name="Berdy B."/>
            <person name="Zhao S."/>
            <person name="Lieberman T.D."/>
            <person name="Swanson P.K."/>
            <person name="Smith M."/>
            <person name="Roesemann S."/>
            <person name="Alexander J.E."/>
            <person name="Rich S.A."/>
            <person name="Livny J."/>
            <person name="Vlamakis H."/>
            <person name="Clish C."/>
            <person name="Bullock K."/>
            <person name="Deik A."/>
            <person name="Scott J."/>
            <person name="Pierce K.A."/>
            <person name="Xavier R.J."/>
            <person name="Alm E.J."/>
        </authorList>
    </citation>
    <scope>NUCLEOTIDE SEQUENCE [LARGE SCALE GENOMIC DNA]</scope>
    <source>
        <strain evidence="12 20">BIOML-A162</strain>
        <strain evidence="11 22">BIOML-A165</strain>
        <strain evidence="10 21">BIOML-A188</strain>
    </source>
</reference>
<dbReference type="EMBL" id="CZAP01000002">
    <property type="protein sequence ID" value="CUP03541.1"/>
    <property type="molecule type" value="Genomic_DNA"/>
</dbReference>
<evidence type="ECO:0000313" key="19">
    <source>
        <dbReference type="Proteomes" id="UP000284785"/>
    </source>
</evidence>
<keyword evidence="5" id="KW-0998">Cell outer membrane</keyword>
<reference evidence="13" key="6">
    <citation type="submission" date="2022-10" db="EMBL/GenBank/DDBJ databases">
        <title>Human gut microbiome strain richness.</title>
        <authorList>
            <person name="Chen-Liaw A."/>
        </authorList>
    </citation>
    <scope>NUCLEOTIDE SEQUENCE</scope>
    <source>
        <strain evidence="13">1001283st1_A3_1001283B150304_161114</strain>
    </source>
</reference>
<dbReference type="EMBL" id="QSJP01000016">
    <property type="protein sequence ID" value="RHD85857.1"/>
    <property type="molecule type" value="Genomic_DNA"/>
</dbReference>
<keyword evidence="4" id="KW-0472">Membrane</keyword>
<dbReference type="OMA" id="EEQRYWD"/>
<dbReference type="Proteomes" id="UP001217776">
    <property type="component" value="Unassembled WGS sequence"/>
</dbReference>
<reference evidence="9 18" key="1">
    <citation type="submission" date="2015-09" db="EMBL/GenBank/DDBJ databases">
        <authorList>
            <consortium name="Pathogen Informatics"/>
        </authorList>
    </citation>
    <scope>NUCLEOTIDE SEQUENCE [LARGE SCALE GENOMIC DNA]</scope>
    <source>
        <strain evidence="9 18">2789STDY5834899</strain>
    </source>
</reference>
<evidence type="ECO:0000313" key="22">
    <source>
        <dbReference type="Proteomes" id="UP000460317"/>
    </source>
</evidence>
<dbReference type="SUPFAM" id="SSF48452">
    <property type="entry name" value="TPR-like"/>
    <property type="match status" value="1"/>
</dbReference>
<evidence type="ECO:0000313" key="18">
    <source>
        <dbReference type="Proteomes" id="UP000095576"/>
    </source>
</evidence>
<dbReference type="RefSeq" id="WP_008764317.1">
    <property type="nucleotide sequence ID" value="NZ_AP022660.1"/>
</dbReference>
<dbReference type="EMBL" id="CP083685">
    <property type="protein sequence ID" value="UYU90815.1"/>
    <property type="molecule type" value="Genomic_DNA"/>
</dbReference>
<dbReference type="PROSITE" id="PS51257">
    <property type="entry name" value="PROKAR_LIPOPROTEIN"/>
    <property type="match status" value="1"/>
</dbReference>
<dbReference type="InterPro" id="IPR033985">
    <property type="entry name" value="SusD-like_N"/>
</dbReference>
<evidence type="ECO:0000313" key="13">
    <source>
        <dbReference type="EMBL" id="MDC2238410.1"/>
    </source>
</evidence>
<organism evidence="11 22">
    <name type="scientific">Bacteroides thetaiotaomicron</name>
    <dbReference type="NCBI Taxonomy" id="818"/>
    <lineage>
        <taxon>Bacteria</taxon>
        <taxon>Pseudomonadati</taxon>
        <taxon>Bacteroidota</taxon>
        <taxon>Bacteroidia</taxon>
        <taxon>Bacteroidales</taxon>
        <taxon>Bacteroidaceae</taxon>
        <taxon>Bacteroides</taxon>
    </lineage>
</organism>
<evidence type="ECO:0000313" key="23">
    <source>
        <dbReference type="Proteomes" id="UP000500882"/>
    </source>
</evidence>
<dbReference type="Proteomes" id="UP001156216">
    <property type="component" value="Chromosome"/>
</dbReference>
<dbReference type="EMBL" id="CP083680">
    <property type="protein sequence ID" value="UYU66520.1"/>
    <property type="molecule type" value="Genomic_DNA"/>
</dbReference>
<evidence type="ECO:0000313" key="8">
    <source>
        <dbReference type="EMBL" id="BCA48625.1"/>
    </source>
</evidence>
<evidence type="ECO:0000256" key="4">
    <source>
        <dbReference type="ARBA" id="ARBA00023136"/>
    </source>
</evidence>
<feature type="domain" description="SusD-like N-terminal" evidence="7">
    <location>
        <begin position="54"/>
        <end position="242"/>
    </location>
</feature>
<dbReference type="InterPro" id="IPR011990">
    <property type="entry name" value="TPR-like_helical_dom_sf"/>
</dbReference>
<dbReference type="Gene3D" id="1.25.40.390">
    <property type="match status" value="1"/>
</dbReference>
<feature type="domain" description="RagB/SusD" evidence="6">
    <location>
        <begin position="321"/>
        <end position="598"/>
    </location>
</feature>
<protein>
    <submittedName>
        <fullName evidence="9 11">SusD family</fullName>
    </submittedName>
</protein>
<dbReference type="Proteomes" id="UP000436858">
    <property type="component" value="Unassembled WGS sequence"/>
</dbReference>
<reference evidence="8 23" key="4">
    <citation type="submission" date="2020-02" db="EMBL/GenBank/DDBJ databases">
        <title>Whole-genome sequencing and comparative analysis of the genomes of Bacteroides thetaiotaomicron and Escherichia coli isolated from a healthy resident in Vietnam.</title>
        <authorList>
            <person name="Mohsin M."/>
            <person name="Tanaka K."/>
            <person name="Kawahara R."/>
            <person name="Kondo S."/>
            <person name="Noguchi H."/>
            <person name="Motooka D."/>
            <person name="Nakamura S."/>
            <person name="Khong D.T."/>
            <person name="Nguyen T.N."/>
            <person name="Tran H.T."/>
            <person name="Yamamoto Y."/>
        </authorList>
    </citation>
    <scope>NUCLEOTIDE SEQUENCE [LARGE SCALE GENOMIC DNA]</scope>
    <source>
        <strain evidence="8 23">F9-2</strain>
    </source>
</reference>
<dbReference type="PATRIC" id="fig|818.23.peg.4258"/>
<evidence type="ECO:0000313" key="20">
    <source>
        <dbReference type="Proteomes" id="UP000436858"/>
    </source>
</evidence>
<evidence type="ECO:0000313" key="12">
    <source>
        <dbReference type="EMBL" id="KAB4487922.1"/>
    </source>
</evidence>
<evidence type="ECO:0000256" key="2">
    <source>
        <dbReference type="ARBA" id="ARBA00006275"/>
    </source>
</evidence>
<accession>A0A0P0FTY1</accession>
<reference evidence="15 24" key="5">
    <citation type="submission" date="2021-06" db="EMBL/GenBank/DDBJ databases">
        <title>Interrogation of the integrated mobile genetic elements in gut-associated Bacteroides with a consensus prediction approach.</title>
        <authorList>
            <person name="Campbell D.E."/>
            <person name="Leigh J.R."/>
            <person name="Kim T."/>
            <person name="England W."/>
            <person name="Whitaker R.J."/>
            <person name="Degnan P.H."/>
        </authorList>
    </citation>
    <scope>NUCLEOTIDE SEQUENCE</scope>
    <source>
        <strain evidence="17">VPI-3443</strain>
        <strain evidence="16">VPI-BTDOT2</strain>
        <strain evidence="15 24">WAL8669</strain>
    </source>
</reference>
<comment type="similarity">
    <text evidence="2">Belongs to the SusD family.</text>
</comment>
<dbReference type="AlphaFoldDB" id="A0A0P0FTY1"/>
<dbReference type="Proteomes" id="UP000460317">
    <property type="component" value="Unassembled WGS sequence"/>
</dbReference>
<keyword evidence="3" id="KW-0732">Signal</keyword>
<dbReference type="Proteomes" id="UP000095576">
    <property type="component" value="Unassembled WGS sequence"/>
</dbReference>
<evidence type="ECO:0000313" key="15">
    <source>
        <dbReference type="EMBL" id="UYU66520.1"/>
    </source>
</evidence>
<dbReference type="EMBL" id="WCRY01000001">
    <property type="protein sequence ID" value="KAB4487922.1"/>
    <property type="molecule type" value="Genomic_DNA"/>
</dbReference>
<evidence type="ECO:0000313" key="17">
    <source>
        <dbReference type="EMBL" id="UYU90815.1"/>
    </source>
</evidence>
<evidence type="ECO:0000259" key="7">
    <source>
        <dbReference type="Pfam" id="PF14322"/>
    </source>
</evidence>
<dbReference type="Proteomes" id="UP001156218">
    <property type="component" value="Chromosome"/>
</dbReference>
<dbReference type="Proteomes" id="UP001162960">
    <property type="component" value="Chromosome"/>
</dbReference>
<dbReference type="Pfam" id="PF14322">
    <property type="entry name" value="SusD-like_3"/>
    <property type="match status" value="1"/>
</dbReference>
<evidence type="ECO:0000313" key="21">
    <source>
        <dbReference type="Proteomes" id="UP000440614"/>
    </source>
</evidence>
<reference evidence="14 19" key="2">
    <citation type="submission" date="2018-08" db="EMBL/GenBank/DDBJ databases">
        <title>A genome reference for cultivated species of the human gut microbiota.</title>
        <authorList>
            <person name="Zou Y."/>
            <person name="Xue W."/>
            <person name="Luo G."/>
        </authorList>
    </citation>
    <scope>NUCLEOTIDE SEQUENCE [LARGE SCALE GENOMIC DNA]</scope>
    <source>
        <strain evidence="14 19">AM30-26</strain>
    </source>
</reference>
<dbReference type="EMBL" id="AP022660">
    <property type="protein sequence ID" value="BCA48625.1"/>
    <property type="molecule type" value="Genomic_DNA"/>
</dbReference>
<dbReference type="EMBL" id="WCSB01000001">
    <property type="protein sequence ID" value="KAB4455844.1"/>
    <property type="molecule type" value="Genomic_DNA"/>
</dbReference>
<proteinExistence type="inferred from homology"/>
<dbReference type="EMBL" id="JAQNVG010000049">
    <property type="protein sequence ID" value="MDC2238410.1"/>
    <property type="molecule type" value="Genomic_DNA"/>
</dbReference>
<evidence type="ECO:0000256" key="5">
    <source>
        <dbReference type="ARBA" id="ARBA00023237"/>
    </source>
</evidence>
<evidence type="ECO:0000313" key="11">
    <source>
        <dbReference type="EMBL" id="KAB4455844.1"/>
    </source>
</evidence>
<evidence type="ECO:0000259" key="6">
    <source>
        <dbReference type="Pfam" id="PF07980"/>
    </source>
</evidence>
<dbReference type="Proteomes" id="UP000440614">
    <property type="component" value="Unassembled WGS sequence"/>
</dbReference>
<sequence length="598" mass="68226">MISMIRNKYLTLIGVGLLFTAVSCTDGYEPEPVELVSIDFVFSKTDSLGTNAVKFMNNIYATLQNGHNRVGSDYLDAASDDAISINVSDPDVYKLAMGRYTASTRVESDMRWKEYYSGIRKANILINHIDVVPFMLTYKNAKGETKPLNVTMKAEARFLRAYFYFELVKRYGGVPLMGDDVHILGDDMEIPRNTFEQCVQYICDELDDIKDDLRTNPMPDFEQYAHTPTREACLALKSRVLLYAASPLFNERPIEIGNELIGYASYDRERWNDAAKAAKTFIDEYGPNGNGAYGLTQSTSDGDNRDFRDVFLGFYNKTNNPEVIFYRPGGEDKSIESNNGPLGFSGDNLGKGRTLPTQNLVDAFPMKDGMFAGQGSKYTLNQSNPYENRDPRLDYTILHHGSSWLNNTLDISIGGVNNPSNSAEYSKTGYYMCKFMGKFGEESQYGNKIHLWVMFRYAEMLLNYAEAMNEYLSSPSQDVYDAIIALRARAGIESGNDESPYGLKKNMTQAEMREVIQNERRIEMAFEEQRYWDIRRWRIAEEIFKNPLEGLEIRVKGNTTSFNEVDVLSTTFDVKRYLYPIPYNEVVKNDNMIQNPKW</sequence>